<accession>X1GD37</accession>
<name>X1GD37_9ZZZZ</name>
<protein>
    <submittedName>
        <fullName evidence="1">Uncharacterized protein</fullName>
    </submittedName>
</protein>
<dbReference type="EMBL" id="BARU01023611">
    <property type="protein sequence ID" value="GAH55132.1"/>
    <property type="molecule type" value="Genomic_DNA"/>
</dbReference>
<organism evidence="1">
    <name type="scientific">marine sediment metagenome</name>
    <dbReference type="NCBI Taxonomy" id="412755"/>
    <lineage>
        <taxon>unclassified sequences</taxon>
        <taxon>metagenomes</taxon>
        <taxon>ecological metagenomes</taxon>
    </lineage>
</organism>
<proteinExistence type="predicted"/>
<sequence>MVAAGFSLRTLKGAATLKIQCETAFIEHLRIKHQNYVRLG</sequence>
<reference evidence="1" key="1">
    <citation type="journal article" date="2014" name="Front. Microbiol.">
        <title>High frequency of phylogenetically diverse reductive dehalogenase-homologous genes in deep subseafloor sedimentary metagenomes.</title>
        <authorList>
            <person name="Kawai M."/>
            <person name="Futagami T."/>
            <person name="Toyoda A."/>
            <person name="Takaki Y."/>
            <person name="Nishi S."/>
            <person name="Hori S."/>
            <person name="Arai W."/>
            <person name="Tsubouchi T."/>
            <person name="Morono Y."/>
            <person name="Uchiyama I."/>
            <person name="Ito T."/>
            <person name="Fujiyama A."/>
            <person name="Inagaki F."/>
            <person name="Takami H."/>
        </authorList>
    </citation>
    <scope>NUCLEOTIDE SEQUENCE</scope>
    <source>
        <strain evidence="1">Expedition CK06-06</strain>
    </source>
</reference>
<dbReference type="AlphaFoldDB" id="X1GD37"/>
<comment type="caution">
    <text evidence="1">The sequence shown here is derived from an EMBL/GenBank/DDBJ whole genome shotgun (WGS) entry which is preliminary data.</text>
</comment>
<gene>
    <name evidence="1" type="ORF">S03H2_38295</name>
</gene>
<feature type="non-terminal residue" evidence="1">
    <location>
        <position position="40"/>
    </location>
</feature>
<evidence type="ECO:0000313" key="1">
    <source>
        <dbReference type="EMBL" id="GAH55132.1"/>
    </source>
</evidence>